<evidence type="ECO:0000313" key="2">
    <source>
        <dbReference type="Proteomes" id="UP000323646"/>
    </source>
</evidence>
<reference evidence="1 2" key="1">
    <citation type="submission" date="2019-08" db="EMBL/GenBank/DDBJ databases">
        <title>Selenomonas sp. mPRGC5 and Selenomonas sp. mPRGC8 isolated from ruminal fluid of dairy goat (Capra hircus).</title>
        <authorList>
            <person name="Poothong S."/>
            <person name="Nuengjamnong C."/>
            <person name="Tanasupawat S."/>
        </authorList>
    </citation>
    <scope>NUCLEOTIDE SEQUENCE [LARGE SCALE GENOMIC DNA]</scope>
    <source>
        <strain evidence="2">mPRGC5</strain>
    </source>
</reference>
<dbReference type="InterPro" id="IPR036465">
    <property type="entry name" value="vWFA_dom_sf"/>
</dbReference>
<organism evidence="1 2">
    <name type="scientific">Selenomonas ruminis</name>
    <dbReference type="NCBI Taxonomy" id="2593411"/>
    <lineage>
        <taxon>Bacteria</taxon>
        <taxon>Bacillati</taxon>
        <taxon>Bacillota</taxon>
        <taxon>Negativicutes</taxon>
        <taxon>Selenomonadales</taxon>
        <taxon>Selenomonadaceae</taxon>
        <taxon>Selenomonas</taxon>
    </lineage>
</organism>
<evidence type="ECO:0008006" key="3">
    <source>
        <dbReference type="Google" id="ProtNLM"/>
    </source>
</evidence>
<gene>
    <name evidence="1" type="ORF">FZ040_11055</name>
</gene>
<dbReference type="PANTHER" id="PTHR41248">
    <property type="entry name" value="NORD PROTEIN"/>
    <property type="match status" value="1"/>
</dbReference>
<keyword evidence="2" id="KW-1185">Reference proteome</keyword>
<dbReference type="OrthoDB" id="1632179at2"/>
<sequence>MKVMRQASNREARRRRAMNIVWTAAGSYGFQPAFLAFHEDGTPDLYLNSIIGFAHRFYDEEKLAAYVGQLDQSVLSSVFEDILWLGIEQAVYKRELPNRPVLAGLRREHARHFLQDSVDVSMQQLMMRSEIIQTLKAGRCREILGEPHGIRNPWDKKLYEALDYPADLTTEKIIGRTDQILRRFFVFRFMAGRRRSWLIILGSRLQQWLRRWLRLEGQAEFSIRRLPPAAGDGEQGNAGGNLPGWGHEKQAARLAELAARYGKPLLTESVRAQFEAELCCGKHRQAHLYFAYGRETDACQPNRAFWRENQRNYQFCRRRLRDSLRNCLLIYRQPLKIAGRQGVFAPEKAWRGIFLHDPCVFGQYQEEDRADFAVTLLLDASESRRAQQGVVAAQTYAIATALADCRIPVQVYSFCSVQGVTVFCQLKSFGQSDGKGIFSYRAGGWNRDGLALLGVEKLIPKDGSRQQLLMVLTDANPSDILDISLGWGRSQRYMDKAAIEDTAEAVKKLRQRGVKLVALVNSVLASDGAELAARAIYGQQAVMVRSIDRLADAVAKLVMQQISME</sequence>
<dbReference type="RefSeq" id="WP_149172035.1">
    <property type="nucleotide sequence ID" value="NZ_VTOY01000011.1"/>
</dbReference>
<dbReference type="PANTHER" id="PTHR41248:SF1">
    <property type="entry name" value="NORD PROTEIN"/>
    <property type="match status" value="1"/>
</dbReference>
<dbReference type="InterPro" id="IPR051928">
    <property type="entry name" value="NorD/CobT"/>
</dbReference>
<dbReference type="AlphaFoldDB" id="A0A5D6VZF9"/>
<protein>
    <recommendedName>
        <fullName evidence="3">VWFA domain-containing protein</fullName>
    </recommendedName>
</protein>
<dbReference type="Proteomes" id="UP000323646">
    <property type="component" value="Unassembled WGS sequence"/>
</dbReference>
<dbReference type="EMBL" id="VTOY01000011">
    <property type="protein sequence ID" value="TYZ20947.1"/>
    <property type="molecule type" value="Genomic_DNA"/>
</dbReference>
<dbReference type="SUPFAM" id="SSF53300">
    <property type="entry name" value="vWA-like"/>
    <property type="match status" value="1"/>
</dbReference>
<comment type="caution">
    <text evidence="1">The sequence shown here is derived from an EMBL/GenBank/DDBJ whole genome shotgun (WGS) entry which is preliminary data.</text>
</comment>
<evidence type="ECO:0000313" key="1">
    <source>
        <dbReference type="EMBL" id="TYZ20947.1"/>
    </source>
</evidence>
<accession>A0A5D6VZF9</accession>
<proteinExistence type="predicted"/>
<name>A0A5D6VZF9_9FIRM</name>